<evidence type="ECO:0000313" key="2">
    <source>
        <dbReference type="Proteomes" id="UP000824072"/>
    </source>
</evidence>
<reference evidence="1" key="1">
    <citation type="submission" date="2020-10" db="EMBL/GenBank/DDBJ databases">
        <authorList>
            <person name="Gilroy R."/>
        </authorList>
    </citation>
    <scope>NUCLEOTIDE SEQUENCE</scope>
    <source>
        <strain evidence="1">ChiHcec3-11533</strain>
    </source>
</reference>
<evidence type="ECO:0000313" key="1">
    <source>
        <dbReference type="EMBL" id="HIU33666.1"/>
    </source>
</evidence>
<dbReference type="SUPFAM" id="SSF50346">
    <property type="entry name" value="PRC-barrel domain"/>
    <property type="match status" value="1"/>
</dbReference>
<dbReference type="AlphaFoldDB" id="A0A9D1IBA4"/>
<dbReference type="InterPro" id="IPR014238">
    <property type="entry name" value="Spore_YlmC/YmxH"/>
</dbReference>
<protein>
    <submittedName>
        <fullName evidence="1">YlmC/YmxH family sporulation protein</fullName>
    </submittedName>
</protein>
<accession>A0A9D1IBA4</accession>
<dbReference type="EMBL" id="DVMU01000084">
    <property type="protein sequence ID" value="HIU33666.1"/>
    <property type="molecule type" value="Genomic_DNA"/>
</dbReference>
<proteinExistence type="predicted"/>
<gene>
    <name evidence="1" type="ORF">IAB02_03800</name>
</gene>
<dbReference type="Proteomes" id="UP000824072">
    <property type="component" value="Unassembled WGS sequence"/>
</dbReference>
<dbReference type="Gene3D" id="2.30.30.240">
    <property type="entry name" value="PRC-barrel domain"/>
    <property type="match status" value="1"/>
</dbReference>
<comment type="caution">
    <text evidence="1">The sequence shown here is derived from an EMBL/GenBank/DDBJ whole genome shotgun (WGS) entry which is preliminary data.</text>
</comment>
<dbReference type="PANTHER" id="PTHR40061:SF1">
    <property type="entry name" value="SPORULATION PROTEIN YLMC-RELATED"/>
    <property type="match status" value="1"/>
</dbReference>
<sequence>MTFCDLKQKDVINVCDGRRLGKPIDLELNDSACVEALIVPGPSSFWNCIKPDREGYSIPWERIRRIGDDVILVDLEANYPNSQ</sequence>
<organism evidence="1 2">
    <name type="scientific">Candidatus Pullichristensenella excrementigallinarum</name>
    <dbReference type="NCBI Taxonomy" id="2840907"/>
    <lineage>
        <taxon>Bacteria</taxon>
        <taxon>Bacillati</taxon>
        <taxon>Bacillota</taxon>
        <taxon>Clostridia</taxon>
        <taxon>Candidatus Pullichristensenella</taxon>
    </lineage>
</organism>
<dbReference type="NCBIfam" id="TIGR02888">
    <property type="entry name" value="spore_YlmC_YmxH"/>
    <property type="match status" value="1"/>
</dbReference>
<name>A0A9D1IBA4_9FIRM</name>
<dbReference type="InterPro" id="IPR011033">
    <property type="entry name" value="PRC_barrel-like_sf"/>
</dbReference>
<dbReference type="PANTHER" id="PTHR40061">
    <property type="entry name" value="SPORULATION PROTEIN YLMC-RELATED"/>
    <property type="match status" value="1"/>
</dbReference>
<reference evidence="1" key="2">
    <citation type="journal article" date="2021" name="PeerJ">
        <title>Extensive microbial diversity within the chicken gut microbiome revealed by metagenomics and culture.</title>
        <authorList>
            <person name="Gilroy R."/>
            <person name="Ravi A."/>
            <person name="Getino M."/>
            <person name="Pursley I."/>
            <person name="Horton D.L."/>
            <person name="Alikhan N.F."/>
            <person name="Baker D."/>
            <person name="Gharbi K."/>
            <person name="Hall N."/>
            <person name="Watson M."/>
            <person name="Adriaenssens E.M."/>
            <person name="Foster-Nyarko E."/>
            <person name="Jarju S."/>
            <person name="Secka A."/>
            <person name="Antonio M."/>
            <person name="Oren A."/>
            <person name="Chaudhuri R.R."/>
            <person name="La Ragione R."/>
            <person name="Hildebrand F."/>
            <person name="Pallen M.J."/>
        </authorList>
    </citation>
    <scope>NUCLEOTIDE SEQUENCE</scope>
    <source>
        <strain evidence="1">ChiHcec3-11533</strain>
    </source>
</reference>